<evidence type="ECO:0000313" key="3">
    <source>
        <dbReference type="EMBL" id="SDE08896.1"/>
    </source>
</evidence>
<dbReference type="EMBL" id="FNAU01000002">
    <property type="protein sequence ID" value="SDE08896.1"/>
    <property type="molecule type" value="Genomic_DNA"/>
</dbReference>
<dbReference type="Pfam" id="PF01402">
    <property type="entry name" value="RHH_1"/>
    <property type="match status" value="1"/>
</dbReference>
<proteinExistence type="predicted"/>
<dbReference type="Proteomes" id="UP001273799">
    <property type="component" value="Unassembled WGS sequence"/>
</dbReference>
<dbReference type="STRING" id="1657.ACU20_04505"/>
<reference evidence="4 6" key="3">
    <citation type="submission" date="2018-11" db="EMBL/GenBank/DDBJ databases">
        <authorList>
            <consortium name="Pathogen Informatics"/>
        </authorList>
    </citation>
    <scope>NUCLEOTIDE SEQUENCE [LARGE SCALE GENOMIC DNA]</scope>
    <source>
        <strain evidence="4 6">NCTC10327</strain>
    </source>
</reference>
<name>A0A0K9ESX8_9ACTO</name>
<evidence type="ECO:0000313" key="4">
    <source>
        <dbReference type="EMBL" id="VDG75320.1"/>
    </source>
</evidence>
<dbReference type="InterPro" id="IPR010985">
    <property type="entry name" value="Ribbon_hlx_hlx"/>
</dbReference>
<dbReference type="InterPro" id="IPR002145">
    <property type="entry name" value="CopG"/>
</dbReference>
<accession>A0A0K9ESX8</accession>
<organism evidence="4 6">
    <name type="scientific">Actinobaculum suis</name>
    <dbReference type="NCBI Taxonomy" id="1657"/>
    <lineage>
        <taxon>Bacteria</taxon>
        <taxon>Bacillati</taxon>
        <taxon>Actinomycetota</taxon>
        <taxon>Actinomycetes</taxon>
        <taxon>Actinomycetales</taxon>
        <taxon>Actinomycetaceae</taxon>
        <taxon>Actinobaculum</taxon>
    </lineage>
</organism>
<dbReference type="GO" id="GO:0006355">
    <property type="term" value="P:regulation of DNA-templated transcription"/>
    <property type="evidence" value="ECO:0007669"/>
    <property type="project" value="InterPro"/>
</dbReference>
<dbReference type="EMBL" id="UYIO01000001">
    <property type="protein sequence ID" value="VDG75320.1"/>
    <property type="molecule type" value="Genomic_DNA"/>
</dbReference>
<feature type="domain" description="Ribbon-helix-helix protein CopG" evidence="1">
    <location>
        <begin position="3"/>
        <end position="37"/>
    </location>
</feature>
<dbReference type="Proteomes" id="UP000269974">
    <property type="component" value="Unassembled WGS sequence"/>
</dbReference>
<keyword evidence="5" id="KW-1185">Reference proteome</keyword>
<dbReference type="PATRIC" id="fig|1657.3.peg.962"/>
<sequence>MVPTTVEISAETAAKLEKLSAATGKPASEYIRQAIETTVDNLLVEQEILERLETYECDGISYSETQVKVALGLED</sequence>
<evidence type="ECO:0000313" key="5">
    <source>
        <dbReference type="Proteomes" id="UP000182744"/>
    </source>
</evidence>
<dbReference type="EMBL" id="JAWNFU010000001">
    <property type="protein sequence ID" value="MDY5152723.1"/>
    <property type="molecule type" value="Genomic_DNA"/>
</dbReference>
<protein>
    <submittedName>
        <fullName evidence="2">Ribbon-helix-helix domain-containing protein</fullName>
    </submittedName>
    <submittedName>
        <fullName evidence="4">Ribbon-helix-helix protein, copG family</fullName>
    </submittedName>
</protein>
<dbReference type="SUPFAM" id="SSF47598">
    <property type="entry name" value="Ribbon-helix-helix"/>
    <property type="match status" value="1"/>
</dbReference>
<reference evidence="2" key="4">
    <citation type="submission" date="2023-10" db="EMBL/GenBank/DDBJ databases">
        <title>Whole Genome based description of the genera Actinobaculum and Actinotignum reveals a complex phylogenetic relationship within the species included in the genus Actinotignum.</title>
        <authorList>
            <person name="Jensen C.S."/>
            <person name="Dargis R."/>
            <person name="Kemp M."/>
            <person name="Christensen J.J."/>
        </authorList>
    </citation>
    <scope>NUCLEOTIDE SEQUENCE</scope>
    <source>
        <strain evidence="2">Actinobaculum_suis_CCUG19206T</strain>
    </source>
</reference>
<dbReference type="RefSeq" id="WP_049619571.1">
    <property type="nucleotide sequence ID" value="NZ_FNAU01000002.1"/>
</dbReference>
<dbReference type="Proteomes" id="UP000182744">
    <property type="component" value="Unassembled WGS sequence"/>
</dbReference>
<evidence type="ECO:0000313" key="2">
    <source>
        <dbReference type="EMBL" id="MDY5152723.1"/>
    </source>
</evidence>
<evidence type="ECO:0000313" key="6">
    <source>
        <dbReference type="Proteomes" id="UP000269974"/>
    </source>
</evidence>
<dbReference type="AlphaFoldDB" id="A0A0K9ESX8"/>
<gene>
    <name evidence="4" type="ORF">NCTC10327_00047</name>
    <name evidence="2" type="ORF">R6G71_01465</name>
    <name evidence="3" type="ORF">SAMN05421878_10240</name>
</gene>
<reference evidence="5" key="2">
    <citation type="submission" date="2016-10" db="EMBL/GenBank/DDBJ databases">
        <authorList>
            <person name="Varghese N."/>
        </authorList>
    </citation>
    <scope>NUCLEOTIDE SEQUENCE [LARGE SCALE GENOMIC DNA]</scope>
    <source>
        <strain evidence="5">DSM 20639</strain>
    </source>
</reference>
<reference evidence="3" key="1">
    <citation type="submission" date="2016-10" db="EMBL/GenBank/DDBJ databases">
        <authorList>
            <person name="Varghese N."/>
            <person name="Submissions S."/>
        </authorList>
    </citation>
    <scope>NUCLEOTIDE SEQUENCE</scope>
    <source>
        <strain evidence="3">DSM 20639</strain>
    </source>
</reference>
<evidence type="ECO:0000259" key="1">
    <source>
        <dbReference type="Pfam" id="PF01402"/>
    </source>
</evidence>